<dbReference type="AlphaFoldDB" id="A0A6N2WSW1"/>
<evidence type="ECO:0000256" key="1">
    <source>
        <dbReference type="SAM" id="SignalP"/>
    </source>
</evidence>
<feature type="chain" id="PRO_5026756497" description="DUF3244 domain-containing protein" evidence="1">
    <location>
        <begin position="23"/>
        <end position="138"/>
    </location>
</feature>
<protein>
    <recommendedName>
        <fullName evidence="3">DUF3244 domain-containing protein</fullName>
    </recommendedName>
</protein>
<gene>
    <name evidence="2" type="ORF">BILFYP9_03752</name>
</gene>
<keyword evidence="1" id="KW-0732">Signal</keyword>
<dbReference type="EMBL" id="CACRSU010000048">
    <property type="protein sequence ID" value="VYT44853.1"/>
    <property type="molecule type" value="Genomic_DNA"/>
</dbReference>
<proteinExistence type="predicted"/>
<evidence type="ECO:0008006" key="3">
    <source>
        <dbReference type="Google" id="ProtNLM"/>
    </source>
</evidence>
<evidence type="ECO:0000313" key="2">
    <source>
        <dbReference type="EMBL" id="VYT44853.1"/>
    </source>
</evidence>
<organism evidence="2">
    <name type="scientific">Bacteroides intestinalis</name>
    <dbReference type="NCBI Taxonomy" id="329854"/>
    <lineage>
        <taxon>Bacteria</taxon>
        <taxon>Pseudomonadati</taxon>
        <taxon>Bacteroidota</taxon>
        <taxon>Bacteroidia</taxon>
        <taxon>Bacteroidales</taxon>
        <taxon>Bacteroidaceae</taxon>
        <taxon>Bacteroides</taxon>
    </lineage>
</organism>
<reference evidence="2" key="1">
    <citation type="submission" date="2019-11" db="EMBL/GenBank/DDBJ databases">
        <authorList>
            <person name="Feng L."/>
        </authorList>
    </citation>
    <scope>NUCLEOTIDE SEQUENCE</scope>
    <source>
        <strain evidence="2">BintestinalisLFYP9</strain>
    </source>
</reference>
<dbReference type="Pfam" id="PF11589">
    <property type="entry name" value="DUF3244"/>
    <property type="match status" value="1"/>
</dbReference>
<dbReference type="Gene3D" id="2.60.40.3080">
    <property type="match status" value="1"/>
</dbReference>
<feature type="signal peptide" evidence="1">
    <location>
        <begin position="1"/>
        <end position="22"/>
    </location>
</feature>
<accession>A0A6N2WSW1</accession>
<dbReference type="InterPro" id="IPR021638">
    <property type="entry name" value="DUF3244"/>
</dbReference>
<name>A0A6N2WSW1_9BACE</name>
<sequence>MHMKKVLFILFSFLSFALSVNAQFISGSMEIMLTQKDSDREIRGGSSDISPEDAPQTRGVIPQPVCASLYNKVVTVNFQAVFSAVTVNVINETTGETVYSELFINPASFSIDLSGKDTGDYMIELVSDEITLEGYFPL</sequence>